<evidence type="ECO:0000256" key="5">
    <source>
        <dbReference type="ARBA" id="ARBA00022777"/>
    </source>
</evidence>
<evidence type="ECO:0000256" key="3">
    <source>
        <dbReference type="ARBA" id="ARBA00022679"/>
    </source>
</evidence>
<dbReference type="Pfam" id="PF00069">
    <property type="entry name" value="Pkinase"/>
    <property type="match status" value="1"/>
</dbReference>
<keyword evidence="3" id="KW-0808">Transferase</keyword>
<dbReference type="GO" id="GO:0004674">
    <property type="term" value="F:protein serine/threonine kinase activity"/>
    <property type="evidence" value="ECO:0007669"/>
    <property type="project" value="UniProtKB-KW"/>
</dbReference>
<dbReference type="EMBL" id="JABFAF010267437">
    <property type="protein sequence ID" value="MBA0877187.1"/>
    <property type="molecule type" value="Genomic_DNA"/>
</dbReference>
<accession>A0A7J9N261</accession>
<comment type="catalytic activity">
    <reaction evidence="8">
        <text>L-seryl-[protein] + ATP = O-phospho-L-seryl-[protein] + ADP + H(+)</text>
        <dbReference type="Rhea" id="RHEA:17989"/>
        <dbReference type="Rhea" id="RHEA-COMP:9863"/>
        <dbReference type="Rhea" id="RHEA-COMP:11604"/>
        <dbReference type="ChEBI" id="CHEBI:15378"/>
        <dbReference type="ChEBI" id="CHEBI:29999"/>
        <dbReference type="ChEBI" id="CHEBI:30616"/>
        <dbReference type="ChEBI" id="CHEBI:83421"/>
        <dbReference type="ChEBI" id="CHEBI:456216"/>
        <dbReference type="EC" id="2.7.11.1"/>
    </reaction>
</comment>
<evidence type="ECO:0000313" key="10">
    <source>
        <dbReference type="EMBL" id="MBA0877187.1"/>
    </source>
</evidence>
<protein>
    <recommendedName>
        <fullName evidence="1">non-specific serine/threonine protein kinase</fullName>
        <ecNumber evidence="1">2.7.11.1</ecNumber>
    </recommendedName>
</protein>
<gene>
    <name evidence="10" type="ORF">Goshw_024625</name>
</gene>
<feature type="non-terminal residue" evidence="10">
    <location>
        <position position="94"/>
    </location>
</feature>
<feature type="domain" description="Protein kinase" evidence="9">
    <location>
        <begin position="1"/>
        <end position="94"/>
    </location>
</feature>
<comment type="caution">
    <text evidence="10">The sequence shown here is derived from an EMBL/GenBank/DDBJ whole genome shotgun (WGS) entry which is preliminary data.</text>
</comment>
<dbReference type="PANTHER" id="PTHR48005">
    <property type="entry name" value="LEUCINE RICH REPEAT KINASE 2"/>
    <property type="match status" value="1"/>
</dbReference>
<evidence type="ECO:0000256" key="1">
    <source>
        <dbReference type="ARBA" id="ARBA00012513"/>
    </source>
</evidence>
<evidence type="ECO:0000256" key="6">
    <source>
        <dbReference type="ARBA" id="ARBA00022840"/>
    </source>
</evidence>
<dbReference type="PANTHER" id="PTHR48005:SF16">
    <property type="entry name" value="MDIS1-INTERACTING RECEPTOR LIKE KINASE 2-LIKE ISOFORM X1"/>
    <property type="match status" value="1"/>
</dbReference>
<name>A0A7J9N261_GOSSC</name>
<dbReference type="InterPro" id="IPR000719">
    <property type="entry name" value="Prot_kinase_dom"/>
</dbReference>
<dbReference type="EC" id="2.7.11.1" evidence="1"/>
<evidence type="ECO:0000256" key="4">
    <source>
        <dbReference type="ARBA" id="ARBA00022741"/>
    </source>
</evidence>
<dbReference type="InterPro" id="IPR051420">
    <property type="entry name" value="Ser_Thr_Kinases_DiverseReg"/>
</dbReference>
<dbReference type="FunFam" id="1.10.510.10:FF:001023">
    <property type="entry name" value="Os07g0541700 protein"/>
    <property type="match status" value="1"/>
</dbReference>
<sequence>MDNGSLFYALSIDDEVVELDWTKRVNIVKGVAHALSYMHHDCSLPIVHRDISSDNILLNSDMEAFIHDFGTARLLDLDSSKRTVIVGTYGYIAP</sequence>
<dbReference type="Proteomes" id="UP000593576">
    <property type="component" value="Unassembled WGS sequence"/>
</dbReference>
<proteinExistence type="predicted"/>
<keyword evidence="2" id="KW-0723">Serine/threonine-protein kinase</keyword>
<keyword evidence="6" id="KW-0067">ATP-binding</keyword>
<dbReference type="OrthoDB" id="1901179at2759"/>
<keyword evidence="4" id="KW-0547">Nucleotide-binding</keyword>
<evidence type="ECO:0000259" key="9">
    <source>
        <dbReference type="PROSITE" id="PS50011"/>
    </source>
</evidence>
<dbReference type="AlphaFoldDB" id="A0A7J9N261"/>
<keyword evidence="5" id="KW-0418">Kinase</keyword>
<comment type="catalytic activity">
    <reaction evidence="7">
        <text>L-threonyl-[protein] + ATP = O-phospho-L-threonyl-[protein] + ADP + H(+)</text>
        <dbReference type="Rhea" id="RHEA:46608"/>
        <dbReference type="Rhea" id="RHEA-COMP:11060"/>
        <dbReference type="Rhea" id="RHEA-COMP:11605"/>
        <dbReference type="ChEBI" id="CHEBI:15378"/>
        <dbReference type="ChEBI" id="CHEBI:30013"/>
        <dbReference type="ChEBI" id="CHEBI:30616"/>
        <dbReference type="ChEBI" id="CHEBI:61977"/>
        <dbReference type="ChEBI" id="CHEBI:456216"/>
        <dbReference type="EC" id="2.7.11.1"/>
    </reaction>
</comment>
<organism evidence="10 11">
    <name type="scientific">Gossypium schwendimanii</name>
    <name type="common">Cotton</name>
    <dbReference type="NCBI Taxonomy" id="34291"/>
    <lineage>
        <taxon>Eukaryota</taxon>
        <taxon>Viridiplantae</taxon>
        <taxon>Streptophyta</taxon>
        <taxon>Embryophyta</taxon>
        <taxon>Tracheophyta</taxon>
        <taxon>Spermatophyta</taxon>
        <taxon>Magnoliopsida</taxon>
        <taxon>eudicotyledons</taxon>
        <taxon>Gunneridae</taxon>
        <taxon>Pentapetalae</taxon>
        <taxon>rosids</taxon>
        <taxon>malvids</taxon>
        <taxon>Malvales</taxon>
        <taxon>Malvaceae</taxon>
        <taxon>Malvoideae</taxon>
        <taxon>Gossypium</taxon>
    </lineage>
</organism>
<evidence type="ECO:0000256" key="8">
    <source>
        <dbReference type="ARBA" id="ARBA00048679"/>
    </source>
</evidence>
<dbReference type="PROSITE" id="PS50011">
    <property type="entry name" value="PROTEIN_KINASE_DOM"/>
    <property type="match status" value="1"/>
</dbReference>
<dbReference type="PROSITE" id="PS00109">
    <property type="entry name" value="PROTEIN_KINASE_TYR"/>
    <property type="match status" value="1"/>
</dbReference>
<evidence type="ECO:0000313" key="11">
    <source>
        <dbReference type="Proteomes" id="UP000593576"/>
    </source>
</evidence>
<keyword evidence="11" id="KW-1185">Reference proteome</keyword>
<dbReference type="InterPro" id="IPR008266">
    <property type="entry name" value="Tyr_kinase_AS"/>
</dbReference>
<reference evidence="10 11" key="1">
    <citation type="journal article" date="2019" name="Genome Biol. Evol.">
        <title>Insights into the evolution of the New World diploid cottons (Gossypium, subgenus Houzingenia) based on genome sequencing.</title>
        <authorList>
            <person name="Grover C.E."/>
            <person name="Arick M.A. 2nd"/>
            <person name="Thrash A."/>
            <person name="Conover J.L."/>
            <person name="Sanders W.S."/>
            <person name="Peterson D.G."/>
            <person name="Frelichowski J.E."/>
            <person name="Scheffler J.A."/>
            <person name="Scheffler B.E."/>
            <person name="Wendel J.F."/>
        </authorList>
    </citation>
    <scope>NUCLEOTIDE SEQUENCE [LARGE SCALE GENOMIC DNA]</scope>
    <source>
        <strain evidence="10">1</strain>
        <tissue evidence="10">Leaf</tissue>
    </source>
</reference>
<evidence type="ECO:0000256" key="2">
    <source>
        <dbReference type="ARBA" id="ARBA00022527"/>
    </source>
</evidence>
<dbReference type="Gene3D" id="1.10.510.10">
    <property type="entry name" value="Transferase(Phosphotransferase) domain 1"/>
    <property type="match status" value="1"/>
</dbReference>
<evidence type="ECO:0000256" key="7">
    <source>
        <dbReference type="ARBA" id="ARBA00047899"/>
    </source>
</evidence>
<dbReference type="GO" id="GO:0005524">
    <property type="term" value="F:ATP binding"/>
    <property type="evidence" value="ECO:0007669"/>
    <property type="project" value="UniProtKB-KW"/>
</dbReference>
<dbReference type="InterPro" id="IPR011009">
    <property type="entry name" value="Kinase-like_dom_sf"/>
</dbReference>
<dbReference type="SUPFAM" id="SSF56112">
    <property type="entry name" value="Protein kinase-like (PK-like)"/>
    <property type="match status" value="1"/>
</dbReference>